<dbReference type="Pfam" id="PF00072">
    <property type="entry name" value="Response_reg"/>
    <property type="match status" value="1"/>
</dbReference>
<evidence type="ECO:0000256" key="6">
    <source>
        <dbReference type="PROSITE-ProRule" id="PRU00050"/>
    </source>
</evidence>
<evidence type="ECO:0000259" key="8">
    <source>
        <dbReference type="PROSITE" id="PS50110"/>
    </source>
</evidence>
<dbReference type="InterPro" id="IPR008248">
    <property type="entry name" value="CheB-like"/>
</dbReference>
<feature type="active site" evidence="5 6">
    <location>
        <position position="296"/>
    </location>
</feature>
<evidence type="ECO:0000313" key="10">
    <source>
        <dbReference type="EMBL" id="URA10151.1"/>
    </source>
</evidence>
<reference evidence="10" key="2">
    <citation type="submission" date="2022-06" db="EMBL/GenBank/DDBJ databases">
        <title>Thermospira aquatica gen. nov., sp. nov.</title>
        <authorList>
            <person name="Ben Ali Gam Z."/>
            <person name="Labat M."/>
        </authorList>
    </citation>
    <scope>NUCLEOTIDE SEQUENCE</scope>
    <source>
        <strain evidence="10">F1F22</strain>
    </source>
</reference>
<gene>
    <name evidence="5 10" type="primary">cheB</name>
    <name evidence="10" type="ORF">KDW03_11825</name>
</gene>
<comment type="domain">
    <text evidence="5">Contains a C-terminal catalytic domain, and an N-terminal region which modulates catalytic activity.</text>
</comment>
<dbReference type="EC" id="3.1.1.61" evidence="5"/>
<dbReference type="SUPFAM" id="SSF52172">
    <property type="entry name" value="CheY-like"/>
    <property type="match status" value="1"/>
</dbReference>
<evidence type="ECO:0000256" key="5">
    <source>
        <dbReference type="HAMAP-Rule" id="MF_00099"/>
    </source>
</evidence>
<keyword evidence="10" id="KW-0489">Methyltransferase</keyword>
<accession>A0AAX3BD74</accession>
<evidence type="ECO:0000313" key="11">
    <source>
        <dbReference type="Proteomes" id="UP001056539"/>
    </source>
</evidence>
<evidence type="ECO:0000256" key="3">
    <source>
        <dbReference type="ARBA" id="ARBA00022801"/>
    </source>
</evidence>
<comment type="PTM">
    <text evidence="5">Phosphorylated by CheA. Phosphorylation of the N-terminal regulatory domain activates the methylesterase activity.</text>
</comment>
<dbReference type="GO" id="GO:0008168">
    <property type="term" value="F:methyltransferase activity"/>
    <property type="evidence" value="ECO:0007669"/>
    <property type="project" value="UniProtKB-KW"/>
</dbReference>
<name>A0AAX3BD74_9SPIR</name>
<dbReference type="Proteomes" id="UP001056539">
    <property type="component" value="Chromosome"/>
</dbReference>
<evidence type="ECO:0000256" key="1">
    <source>
        <dbReference type="ARBA" id="ARBA00022490"/>
    </source>
</evidence>
<dbReference type="Pfam" id="PF01339">
    <property type="entry name" value="CheB_methylest"/>
    <property type="match status" value="1"/>
</dbReference>
<dbReference type="PROSITE" id="PS50122">
    <property type="entry name" value="CHEB"/>
    <property type="match status" value="1"/>
</dbReference>
<dbReference type="RefSeq" id="WP_271435282.1">
    <property type="nucleotide sequence ID" value="NZ_CP073355.1"/>
</dbReference>
<comment type="catalytic activity">
    <reaction evidence="5">
        <text>L-glutaminyl-[protein] + H2O = L-glutamyl-[protein] + NH4(+)</text>
        <dbReference type="Rhea" id="RHEA:16441"/>
        <dbReference type="Rhea" id="RHEA-COMP:10207"/>
        <dbReference type="Rhea" id="RHEA-COMP:10208"/>
        <dbReference type="ChEBI" id="CHEBI:15377"/>
        <dbReference type="ChEBI" id="CHEBI:28938"/>
        <dbReference type="ChEBI" id="CHEBI:29973"/>
        <dbReference type="ChEBI" id="CHEBI:30011"/>
        <dbReference type="EC" id="3.5.1.44"/>
    </reaction>
</comment>
<protein>
    <recommendedName>
        <fullName evidence="5">Protein-glutamate methylesterase/protein-glutamine glutaminase</fullName>
        <ecNumber evidence="5">3.1.1.61</ecNumber>
        <ecNumber evidence="5">3.5.1.44</ecNumber>
    </recommendedName>
</protein>
<dbReference type="GO" id="GO:0005737">
    <property type="term" value="C:cytoplasm"/>
    <property type="evidence" value="ECO:0007669"/>
    <property type="project" value="UniProtKB-SubCell"/>
</dbReference>
<keyword evidence="11" id="KW-1185">Reference proteome</keyword>
<feature type="modified residue" description="4-aspartylphosphate" evidence="5 7">
    <location>
        <position position="54"/>
    </location>
</feature>
<organism evidence="10 11">
    <name type="scientific">Thermospira aquatica</name>
    <dbReference type="NCBI Taxonomy" id="2828656"/>
    <lineage>
        <taxon>Bacteria</taxon>
        <taxon>Pseudomonadati</taxon>
        <taxon>Spirochaetota</taxon>
        <taxon>Spirochaetia</taxon>
        <taxon>Brevinematales</taxon>
        <taxon>Thermospiraceae</taxon>
        <taxon>Thermospira</taxon>
    </lineage>
</organism>
<dbReference type="PANTHER" id="PTHR42872">
    <property type="entry name" value="PROTEIN-GLUTAMATE METHYLESTERASE/PROTEIN-GLUTAMINE GLUTAMINASE"/>
    <property type="match status" value="1"/>
</dbReference>
<dbReference type="EC" id="3.5.1.44" evidence="5"/>
<evidence type="ECO:0000256" key="7">
    <source>
        <dbReference type="PROSITE-ProRule" id="PRU00169"/>
    </source>
</evidence>
<comment type="function">
    <text evidence="5">Involved in chemotaxis. Part of a chemotaxis signal transduction system that modulates chemotaxis in response to various stimuli. Catalyzes the demethylation of specific methylglutamate residues introduced into the chemoreceptors (methyl-accepting chemotaxis proteins or MCP) by CheR. Also mediates the irreversible deamidation of specific glutamine residues to glutamic acid.</text>
</comment>
<evidence type="ECO:0000259" key="9">
    <source>
        <dbReference type="PROSITE" id="PS50122"/>
    </source>
</evidence>
<dbReference type="GO" id="GO:0032259">
    <property type="term" value="P:methylation"/>
    <property type="evidence" value="ECO:0007669"/>
    <property type="project" value="UniProtKB-KW"/>
</dbReference>
<dbReference type="CDD" id="cd17541">
    <property type="entry name" value="REC_CheB-like"/>
    <property type="match status" value="1"/>
</dbReference>
<dbReference type="PROSITE" id="PS50110">
    <property type="entry name" value="RESPONSE_REGULATORY"/>
    <property type="match status" value="1"/>
</dbReference>
<sequence length="354" mass="40118">MIKVLLVDDSPVVHEVLKKFFEKKTEIEIVGNVYNGEEALHFLKTMTPDVVIMDIEMPVMDGLTAIKKIMEEKPLPIIVFSAATKKIADLVMKSLEAGAVDVVEKPENMTTAGIEEYLEKNLFQKIKIFYGFKVVKRISDLKIKELAEKKERLELLAKNKSLRSKKELFPVVGIASSTGGPQTLKKIFSQIKKPTYPIVVIQHIPHNFVESLREWLMLHTQAKCEFVQEGGLPEPGKIYLVNVDRHLTFSPEGRFKFFDAPPIYGIRPSADYMFEFLGKVYKERAIGIVLTGMGEDGKKGAKFIKENQGTIITEAEEDCIIYGMPRAVIESGLADKIMRINEIVDFLNQLTEFF</sequence>
<reference evidence="10" key="1">
    <citation type="submission" date="2021-04" db="EMBL/GenBank/DDBJ databases">
        <authorList>
            <person name="Postec A."/>
        </authorList>
    </citation>
    <scope>NUCLEOTIDE SEQUENCE</scope>
    <source>
        <strain evidence="10">F1F22</strain>
    </source>
</reference>
<comment type="subcellular location">
    <subcellularLocation>
        <location evidence="5">Cytoplasm</location>
    </subcellularLocation>
</comment>
<feature type="domain" description="Response regulatory" evidence="8">
    <location>
        <begin position="3"/>
        <end position="120"/>
    </location>
</feature>
<feature type="active site" evidence="5 6">
    <location>
        <position position="177"/>
    </location>
</feature>
<dbReference type="GO" id="GO:0000156">
    <property type="term" value="F:phosphorelay response regulator activity"/>
    <property type="evidence" value="ECO:0007669"/>
    <property type="project" value="InterPro"/>
</dbReference>
<keyword evidence="5 7" id="KW-0597">Phosphoprotein</keyword>
<dbReference type="GO" id="GO:0006935">
    <property type="term" value="P:chemotaxis"/>
    <property type="evidence" value="ECO:0007669"/>
    <property type="project" value="UniProtKB-UniRule"/>
</dbReference>
<dbReference type="KEGG" id="taqu:KDW03_11825"/>
<dbReference type="AlphaFoldDB" id="A0AAX3BD74"/>
<feature type="active site" evidence="5 6">
    <location>
        <position position="203"/>
    </location>
</feature>
<evidence type="ECO:0000256" key="2">
    <source>
        <dbReference type="ARBA" id="ARBA00022500"/>
    </source>
</evidence>
<dbReference type="SMART" id="SM00448">
    <property type="entry name" value="REC"/>
    <property type="match status" value="1"/>
</dbReference>
<dbReference type="PANTHER" id="PTHR42872:SF6">
    <property type="entry name" value="PROTEIN-GLUTAMATE METHYLESTERASE_PROTEIN-GLUTAMINE GLUTAMINASE"/>
    <property type="match status" value="1"/>
</dbReference>
<dbReference type="HAMAP" id="MF_00099">
    <property type="entry name" value="CheB_chemtxs"/>
    <property type="match status" value="1"/>
</dbReference>
<feature type="domain" description="CheB-type methylesterase" evidence="9">
    <location>
        <begin position="168"/>
        <end position="343"/>
    </location>
</feature>
<keyword evidence="2 5" id="KW-0145">Chemotaxis</keyword>
<dbReference type="InterPro" id="IPR035909">
    <property type="entry name" value="CheB_C"/>
</dbReference>
<comment type="similarity">
    <text evidence="5">Belongs to the CheB family.</text>
</comment>
<proteinExistence type="inferred from homology"/>
<dbReference type="NCBIfam" id="NF001965">
    <property type="entry name" value="PRK00742.1"/>
    <property type="match status" value="1"/>
</dbReference>
<dbReference type="InterPro" id="IPR000673">
    <property type="entry name" value="Sig_transdc_resp-reg_Me-estase"/>
</dbReference>
<keyword evidence="10" id="KW-0808">Transferase</keyword>
<keyword evidence="1 5" id="KW-0963">Cytoplasm</keyword>
<dbReference type="EMBL" id="CP073355">
    <property type="protein sequence ID" value="URA10151.1"/>
    <property type="molecule type" value="Genomic_DNA"/>
</dbReference>
<dbReference type="InterPro" id="IPR011006">
    <property type="entry name" value="CheY-like_superfamily"/>
</dbReference>
<dbReference type="PIRSF" id="PIRSF000876">
    <property type="entry name" value="RR_chemtxs_CheB"/>
    <property type="match status" value="1"/>
</dbReference>
<evidence type="ECO:0000256" key="4">
    <source>
        <dbReference type="ARBA" id="ARBA00048267"/>
    </source>
</evidence>
<dbReference type="Gene3D" id="3.40.50.2300">
    <property type="match status" value="1"/>
</dbReference>
<dbReference type="GO" id="GO:0008984">
    <property type="term" value="F:protein-glutamate methylesterase activity"/>
    <property type="evidence" value="ECO:0007669"/>
    <property type="project" value="UniProtKB-UniRule"/>
</dbReference>
<dbReference type="GO" id="GO:0050568">
    <property type="term" value="F:protein-glutamine glutaminase activity"/>
    <property type="evidence" value="ECO:0007669"/>
    <property type="project" value="UniProtKB-UniRule"/>
</dbReference>
<dbReference type="InterPro" id="IPR001789">
    <property type="entry name" value="Sig_transdc_resp-reg_receiver"/>
</dbReference>
<keyword evidence="3 5" id="KW-0378">Hydrolase</keyword>
<comment type="catalytic activity">
    <reaction evidence="4 5">
        <text>[protein]-L-glutamate 5-O-methyl ester + H2O = L-glutamyl-[protein] + methanol + H(+)</text>
        <dbReference type="Rhea" id="RHEA:23236"/>
        <dbReference type="Rhea" id="RHEA-COMP:10208"/>
        <dbReference type="Rhea" id="RHEA-COMP:10311"/>
        <dbReference type="ChEBI" id="CHEBI:15377"/>
        <dbReference type="ChEBI" id="CHEBI:15378"/>
        <dbReference type="ChEBI" id="CHEBI:17790"/>
        <dbReference type="ChEBI" id="CHEBI:29973"/>
        <dbReference type="ChEBI" id="CHEBI:82795"/>
        <dbReference type="EC" id="3.1.1.61"/>
    </reaction>
</comment>
<dbReference type="CDD" id="cd16432">
    <property type="entry name" value="CheB_Rec"/>
    <property type="match status" value="1"/>
</dbReference>
<dbReference type="SUPFAM" id="SSF52738">
    <property type="entry name" value="Methylesterase CheB, C-terminal domain"/>
    <property type="match status" value="1"/>
</dbReference>
<dbReference type="Gene3D" id="3.40.50.180">
    <property type="entry name" value="Methylesterase CheB, C-terminal domain"/>
    <property type="match status" value="1"/>
</dbReference>